<evidence type="ECO:0000313" key="3">
    <source>
        <dbReference type="Proteomes" id="UP000485058"/>
    </source>
</evidence>
<name>A0A6A0AAC5_HAELA</name>
<keyword evidence="3" id="KW-1185">Reference proteome</keyword>
<reference evidence="2 3" key="1">
    <citation type="submission" date="2020-02" db="EMBL/GenBank/DDBJ databases">
        <title>Draft genome sequence of Haematococcus lacustris strain NIES-144.</title>
        <authorList>
            <person name="Morimoto D."/>
            <person name="Nakagawa S."/>
            <person name="Yoshida T."/>
            <person name="Sawayama S."/>
        </authorList>
    </citation>
    <scope>NUCLEOTIDE SEQUENCE [LARGE SCALE GENOMIC DNA]</scope>
    <source>
        <strain evidence="2 3">NIES-144</strain>
    </source>
</reference>
<accession>A0A6A0AAC5</accession>
<sequence>MSSYASPDALPDASRSQLREAPVWEQGGRQQGPHVQQGRDPQRPGLHPHAGPADVNAVHVLQHGNRACMRHCWRWIDTTCQAWLSECVSTNSVE</sequence>
<feature type="region of interest" description="Disordered" evidence="1">
    <location>
        <begin position="1"/>
        <end position="54"/>
    </location>
</feature>
<dbReference type="EMBL" id="BLLF01004507">
    <property type="protein sequence ID" value="GFH29749.1"/>
    <property type="molecule type" value="Genomic_DNA"/>
</dbReference>
<protein>
    <submittedName>
        <fullName evidence="2">Uncharacterized protein</fullName>
    </submittedName>
</protein>
<dbReference type="Proteomes" id="UP000485058">
    <property type="component" value="Unassembled WGS sequence"/>
</dbReference>
<organism evidence="2 3">
    <name type="scientific">Haematococcus lacustris</name>
    <name type="common">Green alga</name>
    <name type="synonym">Haematococcus pluvialis</name>
    <dbReference type="NCBI Taxonomy" id="44745"/>
    <lineage>
        <taxon>Eukaryota</taxon>
        <taxon>Viridiplantae</taxon>
        <taxon>Chlorophyta</taxon>
        <taxon>core chlorophytes</taxon>
        <taxon>Chlorophyceae</taxon>
        <taxon>CS clade</taxon>
        <taxon>Chlamydomonadales</taxon>
        <taxon>Haematococcaceae</taxon>
        <taxon>Haematococcus</taxon>
    </lineage>
</organism>
<evidence type="ECO:0000313" key="2">
    <source>
        <dbReference type="EMBL" id="GFH29749.1"/>
    </source>
</evidence>
<proteinExistence type="predicted"/>
<feature type="non-terminal residue" evidence="2">
    <location>
        <position position="1"/>
    </location>
</feature>
<gene>
    <name evidence="2" type="ORF">HaLaN_28463</name>
</gene>
<evidence type="ECO:0000256" key="1">
    <source>
        <dbReference type="SAM" id="MobiDB-lite"/>
    </source>
</evidence>
<comment type="caution">
    <text evidence="2">The sequence shown here is derived from an EMBL/GenBank/DDBJ whole genome shotgun (WGS) entry which is preliminary data.</text>
</comment>
<dbReference type="AlphaFoldDB" id="A0A6A0AAC5"/>